<organism evidence="1 2">
    <name type="scientific">Turnera subulata</name>
    <dbReference type="NCBI Taxonomy" id="218843"/>
    <lineage>
        <taxon>Eukaryota</taxon>
        <taxon>Viridiplantae</taxon>
        <taxon>Streptophyta</taxon>
        <taxon>Embryophyta</taxon>
        <taxon>Tracheophyta</taxon>
        <taxon>Spermatophyta</taxon>
        <taxon>Magnoliopsida</taxon>
        <taxon>eudicotyledons</taxon>
        <taxon>Gunneridae</taxon>
        <taxon>Pentapetalae</taxon>
        <taxon>rosids</taxon>
        <taxon>fabids</taxon>
        <taxon>Malpighiales</taxon>
        <taxon>Passifloraceae</taxon>
        <taxon>Turnera</taxon>
    </lineage>
</organism>
<proteinExistence type="predicted"/>
<comment type="caution">
    <text evidence="1">The sequence shown here is derived from an EMBL/GenBank/DDBJ whole genome shotgun (WGS) entry which is preliminary data.</text>
</comment>
<name>A0A9Q0GJF6_9ROSI</name>
<accession>A0A9Q0GJF6</accession>
<reference evidence="1" key="2">
    <citation type="journal article" date="2023" name="Plants (Basel)">
        <title>Annotation of the Turnera subulata (Passifloraceae) Draft Genome Reveals the S-Locus Evolved after the Divergence of Turneroideae from Passifloroideae in a Stepwise Manner.</title>
        <authorList>
            <person name="Henning P.M."/>
            <person name="Roalson E.H."/>
            <person name="Mir W."/>
            <person name="McCubbin A.G."/>
            <person name="Shore J.S."/>
        </authorList>
    </citation>
    <scope>NUCLEOTIDE SEQUENCE</scope>
    <source>
        <strain evidence="1">F60SS</strain>
    </source>
</reference>
<sequence>MVRRLRPRSSQKKDNIQYKYKGKELEMGNSKNNATQVVMLIMLLVVSIFADSASAAGRKKGMVLDNTAPAAAVGDVAIKKHHGRHGGGNKCMQDGGVCSSVGPSCCDEMECCLNYMLVGVCREAGTCNEK</sequence>
<protein>
    <submittedName>
        <fullName evidence="1">Uncharacterized protein</fullName>
    </submittedName>
</protein>
<gene>
    <name evidence="1" type="ORF">Tsubulata_011575</name>
</gene>
<dbReference type="Proteomes" id="UP001141552">
    <property type="component" value="Unassembled WGS sequence"/>
</dbReference>
<evidence type="ECO:0000313" key="2">
    <source>
        <dbReference type="Proteomes" id="UP001141552"/>
    </source>
</evidence>
<evidence type="ECO:0000313" key="1">
    <source>
        <dbReference type="EMBL" id="KAJ4850085.1"/>
    </source>
</evidence>
<dbReference type="AlphaFoldDB" id="A0A9Q0GJF6"/>
<reference evidence="1" key="1">
    <citation type="submission" date="2022-02" db="EMBL/GenBank/DDBJ databases">
        <authorList>
            <person name="Henning P.M."/>
            <person name="McCubbin A.G."/>
            <person name="Shore J.S."/>
        </authorList>
    </citation>
    <scope>NUCLEOTIDE SEQUENCE</scope>
    <source>
        <strain evidence="1">F60SS</strain>
        <tissue evidence="1">Leaves</tissue>
    </source>
</reference>
<keyword evidence="2" id="KW-1185">Reference proteome</keyword>
<dbReference type="EMBL" id="JAKUCV010000421">
    <property type="protein sequence ID" value="KAJ4850085.1"/>
    <property type="molecule type" value="Genomic_DNA"/>
</dbReference>